<accession>A0A848L5C8</accession>
<dbReference type="SUPFAM" id="SSF52343">
    <property type="entry name" value="Ferredoxin reductase-like, C-terminal NADP-linked domain"/>
    <property type="match status" value="1"/>
</dbReference>
<dbReference type="GO" id="GO:0010181">
    <property type="term" value="F:FMN binding"/>
    <property type="evidence" value="ECO:0007669"/>
    <property type="project" value="InterPro"/>
</dbReference>
<protein>
    <recommendedName>
        <fullName evidence="1">assimilatory sulfite reductase (NADPH)</fullName>
        <ecNumber evidence="1">1.8.1.2</ecNumber>
    </recommendedName>
</protein>
<dbReference type="InterPro" id="IPR001094">
    <property type="entry name" value="Flavdoxin-like"/>
</dbReference>
<keyword evidence="9 15" id="KW-0560">Oxidoreductase</keyword>
<sequence>MSPSSSGTAPRFITSLLGEEKGTRLLELVEGLDAASLHWLSGYAAGLAARSAGATVAAPAPVSATPEAAPASPLTIVYGTQTGNSRLLAERLKRQVESAGLPTRLFRASDYPVRELAKERLLVVVISTQGDGDPPDDSRGFVEHVLGKRAPKLEGLRFAVLGLGDTSYPKFCEVGRVLDARFAELGATRLVERADCDVDFEPVAAGWLDQAFARAKEALAPKDAPIAAVLPLRGTATTPAHGKEAPFAAEVLVNQRITGRGALKDVRHLELSLEGSGLEYQPGDALGVWPHNPPELVDAFLSELKLDGGSAVTRDGRTLPLAKWLSDELELTKLNRPFLERHAALAGSDTLKALLKPEGAEGLRALLASHQVIDLVREHRAPWGAAELVQALRRLSPRLYSIASSQKRVGAEAHLTVSVVDYTAFGTRHFGTASYHLSTRAAGTDKVRVFIEPNERFRLPEDGDKDVLMIGPGTGVAPFRAFVQERAEVGARGRNWLFFGEQHFRTQFLYQVEWQEALKKKTLHKLSLAFSRDRAEKVYVQHRLRESGREVYEWLEGGASLYVCGDAQRMAPDVHAALVDIVSTHGGRSREDAEAWLQGLRDQKRYLRDVY</sequence>
<dbReference type="PROSITE" id="PS51384">
    <property type="entry name" value="FAD_FR"/>
    <property type="match status" value="1"/>
</dbReference>
<evidence type="ECO:0000256" key="10">
    <source>
        <dbReference type="ARBA" id="ARBA00023192"/>
    </source>
</evidence>
<feature type="binding site" evidence="12">
    <location>
        <position position="611"/>
    </location>
    <ligand>
        <name>FAD</name>
        <dbReference type="ChEBI" id="CHEBI:57692"/>
    </ligand>
</feature>
<dbReference type="InterPro" id="IPR029039">
    <property type="entry name" value="Flavoprotein-like_sf"/>
</dbReference>
<dbReference type="RefSeq" id="WP_169342760.1">
    <property type="nucleotide sequence ID" value="NZ_JABBJJ010000003.1"/>
</dbReference>
<dbReference type="PIRSF" id="PIRSF000207">
    <property type="entry name" value="SiR-FP_CysJ"/>
    <property type="match status" value="1"/>
</dbReference>
<dbReference type="GO" id="GO:0004783">
    <property type="term" value="F:sulfite reductase (NADPH) activity"/>
    <property type="evidence" value="ECO:0007669"/>
    <property type="project" value="UniProtKB-EC"/>
</dbReference>
<evidence type="ECO:0000256" key="1">
    <source>
        <dbReference type="ARBA" id="ARBA00012604"/>
    </source>
</evidence>
<keyword evidence="2" id="KW-0813">Transport</keyword>
<dbReference type="InterPro" id="IPR017938">
    <property type="entry name" value="Riboflavin_synthase-like_b-brl"/>
</dbReference>
<feature type="binding site" evidence="12">
    <location>
        <position position="332"/>
    </location>
    <ligand>
        <name>FAD</name>
        <dbReference type="ChEBI" id="CHEBI:57692"/>
    </ligand>
</feature>
<evidence type="ECO:0000256" key="2">
    <source>
        <dbReference type="ARBA" id="ARBA00022448"/>
    </source>
</evidence>
<feature type="binding site" evidence="12">
    <location>
        <begin position="531"/>
        <end position="532"/>
    </location>
    <ligand>
        <name>NADP(+)</name>
        <dbReference type="ChEBI" id="CHEBI:58349"/>
    </ligand>
</feature>
<keyword evidence="5 12" id="KW-0288">FMN</keyword>
<feature type="binding site" evidence="12">
    <location>
        <position position="422"/>
    </location>
    <ligand>
        <name>FAD</name>
        <dbReference type="ChEBI" id="CHEBI:57692"/>
    </ligand>
</feature>
<feature type="binding site" evidence="12">
    <location>
        <position position="368"/>
    </location>
    <ligand>
        <name>FAD</name>
        <dbReference type="ChEBI" id="CHEBI:57692"/>
    </ligand>
</feature>
<keyword evidence="16" id="KW-1185">Reference proteome</keyword>
<dbReference type="InterPro" id="IPR008254">
    <property type="entry name" value="Flavodoxin/NO_synth"/>
</dbReference>
<gene>
    <name evidence="15" type="ORF">HG543_01190</name>
</gene>
<dbReference type="EC" id="1.8.1.2" evidence="1"/>
<evidence type="ECO:0000256" key="12">
    <source>
        <dbReference type="PIRSR" id="PIRSR000207-1"/>
    </source>
</evidence>
<dbReference type="PANTHER" id="PTHR19384">
    <property type="entry name" value="NITRIC OXIDE SYNTHASE-RELATED"/>
    <property type="match status" value="1"/>
</dbReference>
<dbReference type="InterPro" id="IPR001709">
    <property type="entry name" value="Flavoprot_Pyr_Nucl_cyt_Rdtase"/>
</dbReference>
<dbReference type="GO" id="GO:0019344">
    <property type="term" value="P:cysteine biosynthetic process"/>
    <property type="evidence" value="ECO:0007669"/>
    <property type="project" value="UniProtKB-KW"/>
</dbReference>
<keyword evidence="3" id="KW-0028">Amino-acid biosynthesis</keyword>
<keyword evidence="4" id="KW-0285">Flavoprotein</keyword>
<feature type="binding site" evidence="12">
    <location>
        <begin position="537"/>
        <end position="541"/>
    </location>
    <ligand>
        <name>NADP(+)</name>
        <dbReference type="ChEBI" id="CHEBI:58349"/>
    </ligand>
</feature>
<dbReference type="PRINTS" id="PR00371">
    <property type="entry name" value="FPNCR"/>
</dbReference>
<feature type="binding site" evidence="12">
    <location>
        <position position="573"/>
    </location>
    <ligand>
        <name>NADP(+)</name>
        <dbReference type="ChEBI" id="CHEBI:58349"/>
    </ligand>
</feature>
<comment type="cofactor">
    <cofactor evidence="12">
        <name>FAD</name>
        <dbReference type="ChEBI" id="CHEBI:57692"/>
    </cofactor>
    <text evidence="12">Binds 1 FAD per subunit.</text>
</comment>
<dbReference type="InterPro" id="IPR010199">
    <property type="entry name" value="CysJ"/>
</dbReference>
<evidence type="ECO:0000313" key="15">
    <source>
        <dbReference type="EMBL" id="NMO13482.1"/>
    </source>
</evidence>
<keyword evidence="6 12" id="KW-0274">FAD</keyword>
<dbReference type="CDD" id="cd06199">
    <property type="entry name" value="SiR"/>
    <property type="match status" value="1"/>
</dbReference>
<evidence type="ECO:0000256" key="8">
    <source>
        <dbReference type="ARBA" id="ARBA00022982"/>
    </source>
</evidence>
<feature type="binding site" evidence="12">
    <location>
        <begin position="431"/>
        <end position="434"/>
    </location>
    <ligand>
        <name>FAD</name>
        <dbReference type="ChEBI" id="CHEBI:57692"/>
    </ligand>
</feature>
<feature type="domain" description="Flavodoxin-like" evidence="13">
    <location>
        <begin position="74"/>
        <end position="212"/>
    </location>
</feature>
<dbReference type="AlphaFoldDB" id="A0A848L5C8"/>
<feature type="binding site" evidence="12">
    <location>
        <begin position="127"/>
        <end position="130"/>
    </location>
    <ligand>
        <name>FMN</name>
        <dbReference type="ChEBI" id="CHEBI:58210"/>
    </ligand>
</feature>
<evidence type="ECO:0000256" key="11">
    <source>
        <dbReference type="ARBA" id="ARBA00052219"/>
    </source>
</evidence>
<dbReference type="Gene3D" id="3.40.50.360">
    <property type="match status" value="1"/>
</dbReference>
<dbReference type="Gene3D" id="3.40.50.80">
    <property type="entry name" value="Nucleotide-binding domain of ferredoxin-NADP reductase (FNR) module"/>
    <property type="match status" value="1"/>
</dbReference>
<comment type="cofactor">
    <cofactor evidence="12">
        <name>FMN</name>
        <dbReference type="ChEBI" id="CHEBI:58210"/>
    </cofactor>
    <text evidence="12">Binds 1 FMN per subunit.</text>
</comment>
<comment type="catalytic activity">
    <reaction evidence="11">
        <text>hydrogen sulfide + 3 NADP(+) + 3 H2O = sulfite + 3 NADPH + 4 H(+)</text>
        <dbReference type="Rhea" id="RHEA:13801"/>
        <dbReference type="ChEBI" id="CHEBI:15377"/>
        <dbReference type="ChEBI" id="CHEBI:15378"/>
        <dbReference type="ChEBI" id="CHEBI:17359"/>
        <dbReference type="ChEBI" id="CHEBI:29919"/>
        <dbReference type="ChEBI" id="CHEBI:57783"/>
        <dbReference type="ChEBI" id="CHEBI:58349"/>
        <dbReference type="EC" id="1.8.1.2"/>
    </reaction>
</comment>
<dbReference type="Proteomes" id="UP000518300">
    <property type="component" value="Unassembled WGS sequence"/>
</dbReference>
<comment type="caution">
    <text evidence="15">The sequence shown here is derived from an EMBL/GenBank/DDBJ whole genome shotgun (WGS) entry which is preliminary data.</text>
</comment>
<dbReference type="Pfam" id="PF00175">
    <property type="entry name" value="NAD_binding_1"/>
    <property type="match status" value="1"/>
</dbReference>
<name>A0A848L5C8_9BACT</name>
<evidence type="ECO:0000256" key="9">
    <source>
        <dbReference type="ARBA" id="ARBA00023002"/>
    </source>
</evidence>
<organism evidence="15 16">
    <name type="scientific">Pyxidicoccus fallax</name>
    <dbReference type="NCBI Taxonomy" id="394095"/>
    <lineage>
        <taxon>Bacteria</taxon>
        <taxon>Pseudomonadati</taxon>
        <taxon>Myxococcota</taxon>
        <taxon>Myxococcia</taxon>
        <taxon>Myxococcales</taxon>
        <taxon>Cystobacterineae</taxon>
        <taxon>Myxococcaceae</taxon>
        <taxon>Pyxidicoccus</taxon>
    </lineage>
</organism>
<feature type="binding site" evidence="12">
    <location>
        <begin position="416"/>
        <end position="418"/>
    </location>
    <ligand>
        <name>FAD</name>
        <dbReference type="ChEBI" id="CHEBI:57692"/>
    </ligand>
</feature>
<evidence type="ECO:0000256" key="4">
    <source>
        <dbReference type="ARBA" id="ARBA00022630"/>
    </source>
</evidence>
<dbReference type="PROSITE" id="PS50902">
    <property type="entry name" value="FLAVODOXIN_LIKE"/>
    <property type="match status" value="1"/>
</dbReference>
<keyword evidence="8" id="KW-0249">Electron transport</keyword>
<feature type="binding site" evidence="12">
    <location>
        <begin position="398"/>
        <end position="401"/>
    </location>
    <ligand>
        <name>FAD</name>
        <dbReference type="ChEBI" id="CHEBI:57692"/>
    </ligand>
</feature>
<dbReference type="Gene3D" id="1.20.990.10">
    <property type="entry name" value="NADPH-cytochrome p450 Reductase, Chain A, domain 3"/>
    <property type="match status" value="1"/>
</dbReference>
<feature type="binding site" evidence="12">
    <location>
        <begin position="163"/>
        <end position="172"/>
    </location>
    <ligand>
        <name>FMN</name>
        <dbReference type="ChEBI" id="CHEBI:58210"/>
    </ligand>
</feature>
<dbReference type="FunFam" id="3.40.50.80:FF:000001">
    <property type="entry name" value="NADPH--cytochrome P450 reductase 1"/>
    <property type="match status" value="1"/>
</dbReference>
<keyword evidence="7 12" id="KW-0521">NADP</keyword>
<evidence type="ECO:0000259" key="13">
    <source>
        <dbReference type="PROSITE" id="PS50902"/>
    </source>
</evidence>
<dbReference type="InterPro" id="IPR003097">
    <property type="entry name" value="CysJ-like_FAD-binding"/>
</dbReference>
<evidence type="ECO:0000259" key="14">
    <source>
        <dbReference type="PROSITE" id="PS51384"/>
    </source>
</evidence>
<dbReference type="InterPro" id="IPR017927">
    <property type="entry name" value="FAD-bd_FR_type"/>
</dbReference>
<evidence type="ECO:0000256" key="7">
    <source>
        <dbReference type="ARBA" id="ARBA00022857"/>
    </source>
</evidence>
<dbReference type="PANTHER" id="PTHR19384:SF128">
    <property type="entry name" value="NADPH OXIDOREDUCTASE A"/>
    <property type="match status" value="1"/>
</dbReference>
<dbReference type="PRINTS" id="PR00369">
    <property type="entry name" value="FLAVODOXIN"/>
</dbReference>
<dbReference type="GO" id="GO:0050660">
    <property type="term" value="F:flavin adenine dinucleotide binding"/>
    <property type="evidence" value="ECO:0007669"/>
    <property type="project" value="InterPro"/>
</dbReference>
<dbReference type="GO" id="GO:0070814">
    <property type="term" value="P:hydrogen sulfide biosynthetic process"/>
    <property type="evidence" value="ECO:0007669"/>
    <property type="project" value="UniProtKB-UniPathway"/>
</dbReference>
<dbReference type="SUPFAM" id="SSF52218">
    <property type="entry name" value="Flavoproteins"/>
    <property type="match status" value="1"/>
</dbReference>
<dbReference type="Gene3D" id="2.40.30.10">
    <property type="entry name" value="Translation factors"/>
    <property type="match status" value="1"/>
</dbReference>
<evidence type="ECO:0000313" key="16">
    <source>
        <dbReference type="Proteomes" id="UP000518300"/>
    </source>
</evidence>
<dbReference type="NCBIfam" id="TIGR01931">
    <property type="entry name" value="cysJ"/>
    <property type="match status" value="1"/>
</dbReference>
<dbReference type="SUPFAM" id="SSF63380">
    <property type="entry name" value="Riboflavin synthase domain-like"/>
    <property type="match status" value="1"/>
</dbReference>
<dbReference type="GO" id="GO:0005829">
    <property type="term" value="C:cytosol"/>
    <property type="evidence" value="ECO:0007669"/>
    <property type="project" value="TreeGrafter"/>
</dbReference>
<dbReference type="InterPro" id="IPR001433">
    <property type="entry name" value="OxRdtase_FAD/NAD-bd"/>
</dbReference>
<evidence type="ECO:0000256" key="6">
    <source>
        <dbReference type="ARBA" id="ARBA00022827"/>
    </source>
</evidence>
<keyword evidence="10" id="KW-0198">Cysteine biosynthesis</keyword>
<dbReference type="UniPathway" id="UPA00140">
    <property type="reaction ID" value="UER00207"/>
</dbReference>
<dbReference type="InterPro" id="IPR023173">
    <property type="entry name" value="NADPH_Cyt_P450_Rdtase_alpha"/>
</dbReference>
<dbReference type="Pfam" id="PF00667">
    <property type="entry name" value="FAD_binding_1"/>
    <property type="match status" value="1"/>
</dbReference>
<dbReference type="Pfam" id="PF00258">
    <property type="entry name" value="Flavodoxin_1"/>
    <property type="match status" value="1"/>
</dbReference>
<feature type="domain" description="FAD-binding FR-type" evidence="14">
    <location>
        <begin position="244"/>
        <end position="460"/>
    </location>
</feature>
<evidence type="ECO:0000256" key="5">
    <source>
        <dbReference type="ARBA" id="ARBA00022643"/>
    </source>
</evidence>
<reference evidence="15 16" key="1">
    <citation type="submission" date="2020-04" db="EMBL/GenBank/DDBJ databases">
        <title>Draft genome of Pyxidicoccus fallax type strain.</title>
        <authorList>
            <person name="Whitworth D.E."/>
        </authorList>
    </citation>
    <scope>NUCLEOTIDE SEQUENCE [LARGE SCALE GENOMIC DNA]</scope>
    <source>
        <strain evidence="15 16">DSM 14698</strain>
    </source>
</reference>
<proteinExistence type="predicted"/>
<evidence type="ECO:0000256" key="3">
    <source>
        <dbReference type="ARBA" id="ARBA00022605"/>
    </source>
</evidence>
<dbReference type="EMBL" id="JABBJJ010000003">
    <property type="protein sequence ID" value="NMO13482.1"/>
    <property type="molecule type" value="Genomic_DNA"/>
</dbReference>
<dbReference type="InterPro" id="IPR039261">
    <property type="entry name" value="FNR_nucleotide-bd"/>
</dbReference>